<dbReference type="AlphaFoldDB" id="A0A835JVN4"/>
<keyword evidence="3" id="KW-1185">Reference proteome</keyword>
<feature type="transmembrane region" description="Helical" evidence="1">
    <location>
        <begin position="37"/>
        <end position="56"/>
    </location>
</feature>
<keyword evidence="1" id="KW-0472">Membrane</keyword>
<dbReference type="Proteomes" id="UP000657918">
    <property type="component" value="Chromosome 8"/>
</dbReference>
<comment type="caution">
    <text evidence="2">The sequence shown here is derived from an EMBL/GenBank/DDBJ whole genome shotgun (WGS) entry which is preliminary data.</text>
</comment>
<proteinExistence type="predicted"/>
<reference evidence="2 3" key="1">
    <citation type="submission" date="2020-10" db="EMBL/GenBank/DDBJ databases">
        <title>Plant Genome Project.</title>
        <authorList>
            <person name="Zhang R.-G."/>
        </authorList>
    </citation>
    <scope>NUCLEOTIDE SEQUENCE [LARGE SCALE GENOMIC DNA]</scope>
    <source>
        <strain evidence="2">FAFU-HL-1</strain>
        <tissue evidence="2">Leaf</tissue>
    </source>
</reference>
<evidence type="ECO:0000313" key="3">
    <source>
        <dbReference type="Proteomes" id="UP000657918"/>
    </source>
</evidence>
<keyword evidence="1" id="KW-1133">Transmembrane helix</keyword>
<dbReference type="Gene3D" id="3.90.550.50">
    <property type="match status" value="1"/>
</dbReference>
<accession>A0A835JVN4</accession>
<protein>
    <submittedName>
        <fullName evidence="2">Uncharacterized protein</fullName>
    </submittedName>
</protein>
<sequence length="572" mass="65819">MSQTRLQPGHDPAKKLGPFLLPEKTCEIISYLTRMSLLFCLISSISLVLYTSFFPGNQTPFWPPFPHPTRTETQLRSGQPTNISHILFCIGGSTATWHNRSRYSSIWWVPNVTRGFVWLDQEPNSTQTDKNVPAVMVSSPEWTRFKFSSSRSAVRIARVISDSVKLRLPSVRWFVMGDDDTVYYTDNLVSVLSRYDHNQMWYIGGNSESVEQDAMHSYDMAFGGGGFALSYPLAERLVNMLDGCLERYYYFYGSDQRIWACISEIGVPLTRERGFHQRRADGSIRNGMGLAAYLLHELIVKSYEKIWNKDLALKEDRMQEYGTRQQSNDCLTAFSIMHGSDYHAFRFAYSYVVEFDIRGSVYGLLAAHPLAPLVSLHHLDNLEPLFPNHNQIDSLKSINQAYQVDPPRIFQQAFCQDYKRKWSISIAWGYTVQLYTLLLPAKDLQTPVRTFKTWRSWSDGPFTFNTRSTEPDHCKKPIVFMLEHAKEAGINESLTSYTRILHKPGKTCNTASYAQANSVQRILVSSLKMGPDYWKKAPRRFCCELMNNGSIKKSSMQIRIRKCRNWETVTSR</sequence>
<dbReference type="EMBL" id="JADGMS010000008">
    <property type="protein sequence ID" value="KAF9676857.1"/>
    <property type="molecule type" value="Genomic_DNA"/>
</dbReference>
<keyword evidence="1" id="KW-0812">Transmembrane</keyword>
<dbReference type="InterPro" id="IPR006740">
    <property type="entry name" value="DUF604"/>
</dbReference>
<dbReference type="Pfam" id="PF04646">
    <property type="entry name" value="DUF604"/>
    <property type="match status" value="2"/>
</dbReference>
<organism evidence="2 3">
    <name type="scientific">Salix dunnii</name>
    <dbReference type="NCBI Taxonomy" id="1413687"/>
    <lineage>
        <taxon>Eukaryota</taxon>
        <taxon>Viridiplantae</taxon>
        <taxon>Streptophyta</taxon>
        <taxon>Embryophyta</taxon>
        <taxon>Tracheophyta</taxon>
        <taxon>Spermatophyta</taxon>
        <taxon>Magnoliopsida</taxon>
        <taxon>eudicotyledons</taxon>
        <taxon>Gunneridae</taxon>
        <taxon>Pentapetalae</taxon>
        <taxon>rosids</taxon>
        <taxon>fabids</taxon>
        <taxon>Malpighiales</taxon>
        <taxon>Salicaceae</taxon>
        <taxon>Saliceae</taxon>
        <taxon>Salix</taxon>
    </lineage>
</organism>
<dbReference type="OrthoDB" id="421979at2759"/>
<dbReference type="PANTHER" id="PTHR10811">
    <property type="entry name" value="FRINGE-RELATED"/>
    <property type="match status" value="1"/>
</dbReference>
<dbReference type="FunFam" id="3.90.550.50:FF:000006">
    <property type="entry name" value="Fringe-related protein-like"/>
    <property type="match status" value="1"/>
</dbReference>
<evidence type="ECO:0000256" key="1">
    <source>
        <dbReference type="SAM" id="Phobius"/>
    </source>
</evidence>
<name>A0A835JVN4_9ROSI</name>
<gene>
    <name evidence="2" type="ORF">SADUNF_Sadunf08G0047000</name>
</gene>
<evidence type="ECO:0000313" key="2">
    <source>
        <dbReference type="EMBL" id="KAF9676857.1"/>
    </source>
</evidence>